<organism evidence="1">
    <name type="scientific">marine metagenome</name>
    <dbReference type="NCBI Taxonomy" id="408172"/>
    <lineage>
        <taxon>unclassified sequences</taxon>
        <taxon>metagenomes</taxon>
        <taxon>ecological metagenomes</taxon>
    </lineage>
</organism>
<gene>
    <name evidence="1" type="ORF">METZ01_LOCUS3506</name>
</gene>
<evidence type="ECO:0000313" key="1">
    <source>
        <dbReference type="EMBL" id="SUZ50652.1"/>
    </source>
</evidence>
<dbReference type="EMBL" id="UINC01000181">
    <property type="protein sequence ID" value="SUZ50652.1"/>
    <property type="molecule type" value="Genomic_DNA"/>
</dbReference>
<proteinExistence type="predicted"/>
<feature type="non-terminal residue" evidence="1">
    <location>
        <position position="1"/>
    </location>
</feature>
<accession>A0A381N7R8</accession>
<protein>
    <submittedName>
        <fullName evidence="1">Uncharacterized protein</fullName>
    </submittedName>
</protein>
<sequence>VLLGVAMVGMASTNAAARTSDGQAVVATFLGYEIGEERRYVIAPDDAMRDGESATWSVRLNRVETDKGRSIGVFGLTHVESRWGLNPRRVLVEWNYVGEARINEFGFPEAVRFSMYEEHVGETPWRGVLMSAEYTLEGDEYIKTVRVPDQVWEFRFGIATHEDLDLDVPTGMFLFRPQSTGVDFFMNPALLGFSVPEVLPDTWKQRVLFFRPTYPVRYPDARYVTGERNKVAAIRRYYIKRTLEAKESSELEVGGRTLNVRKIDVTGPLRAVFVDEFGRVVRIDLDRDPITRKDRHIRLLFPSEY</sequence>
<dbReference type="AlphaFoldDB" id="A0A381N7R8"/>
<reference evidence="1" key="1">
    <citation type="submission" date="2018-05" db="EMBL/GenBank/DDBJ databases">
        <authorList>
            <person name="Lanie J.A."/>
            <person name="Ng W.-L."/>
            <person name="Kazmierczak K.M."/>
            <person name="Andrzejewski T.M."/>
            <person name="Davidsen T.M."/>
            <person name="Wayne K.J."/>
            <person name="Tettelin H."/>
            <person name="Glass J.I."/>
            <person name="Rusch D."/>
            <person name="Podicherti R."/>
            <person name="Tsui H.-C.T."/>
            <person name="Winkler M.E."/>
        </authorList>
    </citation>
    <scope>NUCLEOTIDE SEQUENCE</scope>
</reference>
<name>A0A381N7R8_9ZZZZ</name>